<dbReference type="PANTHER" id="PTHR28139">
    <property type="entry name" value="UPF0768 PROTEIN YBL029C-A"/>
    <property type="match status" value="1"/>
</dbReference>
<dbReference type="AlphaFoldDB" id="A0A1L0CZI5"/>
<gene>
    <name evidence="1" type="ORF">HGUI_02479</name>
</gene>
<dbReference type="OrthoDB" id="5545479at2759"/>
<keyword evidence="2" id="KW-1185">Reference proteome</keyword>
<reference evidence="2" key="1">
    <citation type="submission" date="2016-11" db="EMBL/GenBank/DDBJ databases">
        <authorList>
            <person name="Guldener U."/>
        </authorList>
    </citation>
    <scope>NUCLEOTIDE SEQUENCE [LARGE SCALE GENOMIC DNA]</scope>
</reference>
<proteinExistence type="predicted"/>
<protein>
    <submittedName>
        <fullName evidence="1">Related to UPF0768 protein YBL029C-A</fullName>
    </submittedName>
</protein>
<evidence type="ECO:0000313" key="1">
    <source>
        <dbReference type="EMBL" id="SGZ40279.1"/>
    </source>
</evidence>
<organism evidence="1 2">
    <name type="scientific">Hanseniaspora guilliermondii</name>
    <dbReference type="NCBI Taxonomy" id="56406"/>
    <lineage>
        <taxon>Eukaryota</taxon>
        <taxon>Fungi</taxon>
        <taxon>Dikarya</taxon>
        <taxon>Ascomycota</taxon>
        <taxon>Saccharomycotina</taxon>
        <taxon>Saccharomycetes</taxon>
        <taxon>Saccharomycodales</taxon>
        <taxon>Saccharomycodaceae</taxon>
        <taxon>Hanseniaspora</taxon>
    </lineage>
</organism>
<evidence type="ECO:0000313" key="2">
    <source>
        <dbReference type="Proteomes" id="UP000183365"/>
    </source>
</evidence>
<dbReference type="Proteomes" id="UP000183365">
    <property type="component" value="Unassembled WGS sequence"/>
</dbReference>
<dbReference type="VEuPathDB" id="FungiDB:HGUI_02479"/>
<sequence>MSFFILLGKHDFDSHYEVKDTSVLPSLKEINNKPSICNDHCFYCPNCKNLSVEPIKRKEFITIFFIPVIPVYWGKQLKCPVCDWRQDFSKETELNIVKQKTIEELT</sequence>
<dbReference type="PANTHER" id="PTHR28139:SF1">
    <property type="entry name" value="UPF0768 PROTEIN YBL029C-A"/>
    <property type="match status" value="1"/>
</dbReference>
<dbReference type="EMBL" id="FQNF01000045">
    <property type="protein sequence ID" value="SGZ40279.1"/>
    <property type="molecule type" value="Genomic_DNA"/>
</dbReference>
<name>A0A1L0CZI5_9ASCO</name>
<accession>A0A1L0CZI5</accession>